<proteinExistence type="inferred from homology"/>
<sequence>MEESLLCRSEEKKERWDGSGFLKELKKLSYIGAPMVAVSVSEYLLRVVSVMMAGHLGQLSLSGIAMAVSFTNVTGFSLLFGLAGALETLCGQAYGAKQYHKLGTYTYCEMIFLVSICVPISILWIFLDKVLIFVGQDPLISIVACRFAIGLIPALFGYAVLQSLIPYLQS</sequence>
<dbReference type="PANTHER" id="PTHR11206">
    <property type="entry name" value="MULTIDRUG RESISTANCE PROTEIN"/>
    <property type="match status" value="1"/>
</dbReference>
<organism evidence="3 4">
    <name type="scientific">Tripterygium wilfordii</name>
    <name type="common">Thunder God vine</name>
    <dbReference type="NCBI Taxonomy" id="458696"/>
    <lineage>
        <taxon>Eukaryota</taxon>
        <taxon>Viridiplantae</taxon>
        <taxon>Streptophyta</taxon>
        <taxon>Embryophyta</taxon>
        <taxon>Tracheophyta</taxon>
        <taxon>Spermatophyta</taxon>
        <taxon>Magnoliopsida</taxon>
        <taxon>eudicotyledons</taxon>
        <taxon>Gunneridae</taxon>
        <taxon>Pentapetalae</taxon>
        <taxon>rosids</taxon>
        <taxon>fabids</taxon>
        <taxon>Celastrales</taxon>
        <taxon>Celastraceae</taxon>
        <taxon>Tripterygium</taxon>
    </lineage>
</organism>
<comment type="similarity">
    <text evidence="1">Belongs to the multi antimicrobial extrusion (MATE) (TC 2.A.66.1) family.</text>
</comment>
<dbReference type="AlphaFoldDB" id="A0A7J7DUR4"/>
<feature type="transmembrane region" description="Helical" evidence="2">
    <location>
        <begin position="107"/>
        <end position="127"/>
    </location>
</feature>
<dbReference type="Pfam" id="PF01554">
    <property type="entry name" value="MatE"/>
    <property type="match status" value="1"/>
</dbReference>
<gene>
    <name evidence="3" type="ORF">HS088_TW03G00358</name>
</gene>
<dbReference type="Proteomes" id="UP000593562">
    <property type="component" value="Unassembled WGS sequence"/>
</dbReference>
<dbReference type="InParanoid" id="A0A7J7DUR4"/>
<accession>A0A7J7DUR4</accession>
<name>A0A7J7DUR4_TRIWF</name>
<comment type="caution">
    <text evidence="3">The sequence shown here is derived from an EMBL/GenBank/DDBJ whole genome shotgun (WGS) entry which is preliminary data.</text>
</comment>
<keyword evidence="2" id="KW-0472">Membrane</keyword>
<feature type="transmembrane region" description="Helical" evidence="2">
    <location>
        <begin position="139"/>
        <end position="161"/>
    </location>
</feature>
<keyword evidence="2" id="KW-0812">Transmembrane</keyword>
<evidence type="ECO:0000256" key="1">
    <source>
        <dbReference type="ARBA" id="ARBA00010199"/>
    </source>
</evidence>
<evidence type="ECO:0000313" key="4">
    <source>
        <dbReference type="Proteomes" id="UP000593562"/>
    </source>
</evidence>
<dbReference type="GO" id="GO:0042910">
    <property type="term" value="F:xenobiotic transmembrane transporter activity"/>
    <property type="evidence" value="ECO:0007669"/>
    <property type="project" value="InterPro"/>
</dbReference>
<keyword evidence="4" id="KW-1185">Reference proteome</keyword>
<feature type="transmembrane region" description="Helical" evidence="2">
    <location>
        <begin position="28"/>
        <end position="52"/>
    </location>
</feature>
<reference evidence="3 4" key="1">
    <citation type="journal article" date="2020" name="Nat. Commun.">
        <title>Genome of Tripterygium wilfordii and identification of cytochrome P450 involved in triptolide biosynthesis.</title>
        <authorList>
            <person name="Tu L."/>
            <person name="Su P."/>
            <person name="Zhang Z."/>
            <person name="Gao L."/>
            <person name="Wang J."/>
            <person name="Hu T."/>
            <person name="Zhou J."/>
            <person name="Zhang Y."/>
            <person name="Zhao Y."/>
            <person name="Liu Y."/>
            <person name="Song Y."/>
            <person name="Tong Y."/>
            <person name="Lu Y."/>
            <person name="Yang J."/>
            <person name="Xu C."/>
            <person name="Jia M."/>
            <person name="Peters R.J."/>
            <person name="Huang L."/>
            <person name="Gao W."/>
        </authorList>
    </citation>
    <scope>NUCLEOTIDE SEQUENCE [LARGE SCALE GENOMIC DNA]</scope>
    <source>
        <strain evidence="4">cv. XIE 37</strain>
        <tissue evidence="3">Leaf</tissue>
    </source>
</reference>
<evidence type="ECO:0000256" key="2">
    <source>
        <dbReference type="SAM" id="Phobius"/>
    </source>
</evidence>
<evidence type="ECO:0000313" key="3">
    <source>
        <dbReference type="EMBL" id="KAF5750029.1"/>
    </source>
</evidence>
<keyword evidence="2" id="KW-1133">Transmembrane helix</keyword>
<dbReference type="EMBL" id="JAAARO010000003">
    <property type="protein sequence ID" value="KAF5750029.1"/>
    <property type="molecule type" value="Genomic_DNA"/>
</dbReference>
<dbReference type="GO" id="GO:0015297">
    <property type="term" value="F:antiporter activity"/>
    <property type="evidence" value="ECO:0007669"/>
    <property type="project" value="InterPro"/>
</dbReference>
<dbReference type="InterPro" id="IPR002528">
    <property type="entry name" value="MATE_fam"/>
</dbReference>
<dbReference type="GO" id="GO:0016020">
    <property type="term" value="C:membrane"/>
    <property type="evidence" value="ECO:0007669"/>
    <property type="project" value="InterPro"/>
</dbReference>
<protein>
    <submittedName>
        <fullName evidence="3">Uncharacterized protein</fullName>
    </submittedName>
</protein>
<feature type="transmembrane region" description="Helical" evidence="2">
    <location>
        <begin position="64"/>
        <end position="86"/>
    </location>
</feature>